<dbReference type="Proteomes" id="UP001319827">
    <property type="component" value="Chromosome"/>
</dbReference>
<name>A0ABN6E3L3_9BACT</name>
<feature type="domain" description="Metallo-beta-lactamase" evidence="1">
    <location>
        <begin position="57"/>
        <end position="133"/>
    </location>
</feature>
<dbReference type="Gene3D" id="3.60.15.10">
    <property type="entry name" value="Ribonuclease Z/Hydroxyacylglutathione hydrolase-like"/>
    <property type="match status" value="1"/>
</dbReference>
<organism evidence="2 3">
    <name type="scientific">Desulfuromonas versatilis</name>
    <dbReference type="NCBI Taxonomy" id="2802975"/>
    <lineage>
        <taxon>Bacteria</taxon>
        <taxon>Pseudomonadati</taxon>
        <taxon>Thermodesulfobacteriota</taxon>
        <taxon>Desulfuromonadia</taxon>
        <taxon>Desulfuromonadales</taxon>
        <taxon>Desulfuromonadaceae</taxon>
        <taxon>Desulfuromonas</taxon>
    </lineage>
</organism>
<dbReference type="PANTHER" id="PTHR46018">
    <property type="entry name" value="ZINC PHOSPHODIESTERASE ELAC PROTEIN 1"/>
    <property type="match status" value="1"/>
</dbReference>
<protein>
    <submittedName>
        <fullName evidence="2">Ribonuclease Z</fullName>
    </submittedName>
</protein>
<gene>
    <name evidence="2" type="ORF">DESUT3_38180</name>
</gene>
<evidence type="ECO:0000313" key="3">
    <source>
        <dbReference type="Proteomes" id="UP001319827"/>
    </source>
</evidence>
<sequence length="374" mass="43159">MAPRIERNLPMNLRLPFRFIEPTFYSGLLDDPILYLRVRPLGRALLVDCGQIHHLAKRVLKSLDAVFVSHGHMDHFMGIETLTRNMHVAPRTVELFGPPGIAEKLAHKLQGYDWNLTEEFWGVYRVHEVAEERLVTSVLRGPEGFPLRREAVRERSDRVVYRNRFLRVEAELCDHKIPVMILRITERDAFQVDPEKLAALDLVAGGWLRELNRRFYREGLASGPLRVSRRREGRVVEETLADPAALYRQIRGEQPAASIGYVTDVGFSEENRRKIVSLLRGVTLLIGECAYLAEEMERARRSCHLCTSDVNRLLEELRPGWFLPMHLSKNHRGCSERLYAELQMPPGTTLLRIPEHIPARPLIPREVPRPEAKR</sequence>
<dbReference type="InterPro" id="IPR036866">
    <property type="entry name" value="RibonucZ/Hydroxyglut_hydro"/>
</dbReference>
<reference evidence="2 3" key="1">
    <citation type="journal article" date="2016" name="C (Basel)">
        <title>Selective Growth of and Electricity Production by Marine Exoelectrogenic Bacteria in Self-Aggregated Hydrogel of Microbially Reduced Graphene Oxide.</title>
        <authorList>
            <person name="Yoshida N."/>
            <person name="Goto Y."/>
            <person name="Miyata Y."/>
        </authorList>
    </citation>
    <scope>NUCLEOTIDE SEQUENCE [LARGE SCALE GENOMIC DNA]</scope>
    <source>
        <strain evidence="2 3">NIT-T3</strain>
    </source>
</reference>
<keyword evidence="3" id="KW-1185">Reference proteome</keyword>
<dbReference type="Pfam" id="PF12706">
    <property type="entry name" value="Lactamase_B_2"/>
    <property type="match status" value="1"/>
</dbReference>
<dbReference type="InterPro" id="IPR001279">
    <property type="entry name" value="Metallo-B-lactamas"/>
</dbReference>
<dbReference type="EMBL" id="AP024355">
    <property type="protein sequence ID" value="BCR06749.1"/>
    <property type="molecule type" value="Genomic_DNA"/>
</dbReference>
<accession>A0ABN6E3L3</accession>
<dbReference type="NCBIfam" id="NF002558">
    <property type="entry name" value="PRK02126.1"/>
    <property type="match status" value="1"/>
</dbReference>
<evidence type="ECO:0000259" key="1">
    <source>
        <dbReference type="Pfam" id="PF12706"/>
    </source>
</evidence>
<dbReference type="SUPFAM" id="SSF56281">
    <property type="entry name" value="Metallo-hydrolase/oxidoreductase"/>
    <property type="match status" value="1"/>
</dbReference>
<proteinExistence type="predicted"/>
<evidence type="ECO:0000313" key="2">
    <source>
        <dbReference type="EMBL" id="BCR06749.1"/>
    </source>
</evidence>
<reference evidence="2 3" key="2">
    <citation type="journal article" date="2021" name="Int. J. Syst. Evol. Microbiol.">
        <title>Isolation and Polyphasic Characterization of Desulfuromonas versatilis sp. Nov., an Electrogenic Bacteria Capable of Versatile Metabolism Isolated from a Graphene Oxide-Reducing Enrichment Culture.</title>
        <authorList>
            <person name="Xie L."/>
            <person name="Yoshida N."/>
            <person name="Ishii S."/>
            <person name="Meng L."/>
        </authorList>
    </citation>
    <scope>NUCLEOTIDE SEQUENCE [LARGE SCALE GENOMIC DNA]</scope>
    <source>
        <strain evidence="2 3">NIT-T3</strain>
    </source>
</reference>
<dbReference type="PANTHER" id="PTHR46018:SF7">
    <property type="entry name" value="RIBONUCLEASE Z"/>
    <property type="match status" value="1"/>
</dbReference>